<dbReference type="PANTHER" id="PTHR16305:SF35">
    <property type="entry name" value="TRANSCRIPTIONAL ACTIVATOR DOMAIN"/>
    <property type="match status" value="1"/>
</dbReference>
<evidence type="ECO:0000259" key="3">
    <source>
        <dbReference type="PROSITE" id="PS50043"/>
    </source>
</evidence>
<dbReference type="SUPFAM" id="SSF52540">
    <property type="entry name" value="P-loop containing nucleoside triphosphate hydrolases"/>
    <property type="match status" value="1"/>
</dbReference>
<protein>
    <recommendedName>
        <fullName evidence="3">HTH luxR-type domain-containing protein</fullName>
    </recommendedName>
</protein>
<dbReference type="GO" id="GO:0005737">
    <property type="term" value="C:cytoplasm"/>
    <property type="evidence" value="ECO:0007669"/>
    <property type="project" value="TreeGrafter"/>
</dbReference>
<dbReference type="GO" id="GO:0003677">
    <property type="term" value="F:DNA binding"/>
    <property type="evidence" value="ECO:0007669"/>
    <property type="project" value="InterPro"/>
</dbReference>
<dbReference type="PROSITE" id="PS50043">
    <property type="entry name" value="HTH_LUXR_2"/>
    <property type="match status" value="1"/>
</dbReference>
<dbReference type="Gene3D" id="1.10.10.10">
    <property type="entry name" value="Winged helix-like DNA-binding domain superfamily/Winged helix DNA-binding domain"/>
    <property type="match status" value="1"/>
</dbReference>
<dbReference type="InterPro" id="IPR003593">
    <property type="entry name" value="AAA+_ATPase"/>
</dbReference>
<dbReference type="InterPro" id="IPR036388">
    <property type="entry name" value="WH-like_DNA-bd_sf"/>
</dbReference>
<dbReference type="InterPro" id="IPR027417">
    <property type="entry name" value="P-loop_NTPase"/>
</dbReference>
<dbReference type="Pfam" id="PF00196">
    <property type="entry name" value="GerE"/>
    <property type="match status" value="1"/>
</dbReference>
<dbReference type="GO" id="GO:0004016">
    <property type="term" value="F:adenylate cyclase activity"/>
    <property type="evidence" value="ECO:0007669"/>
    <property type="project" value="TreeGrafter"/>
</dbReference>
<dbReference type="CDD" id="cd06170">
    <property type="entry name" value="LuxR_C_like"/>
    <property type="match status" value="1"/>
</dbReference>
<keyword evidence="2" id="KW-0067">ATP-binding</keyword>
<evidence type="ECO:0000256" key="1">
    <source>
        <dbReference type="ARBA" id="ARBA00022741"/>
    </source>
</evidence>
<comment type="caution">
    <text evidence="4">The sequence shown here is derived from an EMBL/GenBank/DDBJ whole genome shotgun (WGS) entry which is preliminary data.</text>
</comment>
<dbReference type="SUPFAM" id="SSF48452">
    <property type="entry name" value="TPR-like"/>
    <property type="match status" value="2"/>
</dbReference>
<dbReference type="Gene3D" id="1.25.40.10">
    <property type="entry name" value="Tetratricopeptide repeat domain"/>
    <property type="match status" value="3"/>
</dbReference>
<gene>
    <name evidence="4" type="ORF">FCH28_00790</name>
</gene>
<dbReference type="OrthoDB" id="3178131at2"/>
<evidence type="ECO:0000256" key="2">
    <source>
        <dbReference type="ARBA" id="ARBA00022840"/>
    </source>
</evidence>
<keyword evidence="5" id="KW-1185">Reference proteome</keyword>
<evidence type="ECO:0000313" key="5">
    <source>
        <dbReference type="Proteomes" id="UP000308697"/>
    </source>
</evidence>
<sequence length="969" mass="103368">MIEYATETGRRMRDMGTDRSGLVGRAAECADLASLVEEAEGGGQALALIEGPAGVGKSALLAAAARYAGGRGLTVLQASCCPLEQTIPFGVVRQLLEPPLDAATPGERASLLAGAADIARPVFEQQNSERGDDDRIDADAPEVPFSQLHGLYLVAVRMAERTPLLLLVDDAHRADLRSRQWLTYLARRLRGSRVSLAVAVRTGESAADDELTAQLAAHPGCRRLWPGPLSPTAAAPCLHTAVGAEPAPEVAELYGRATGGNPYLLRTLADDLARSGVPATGPELPRLTAVTARSLVHHLPVLLSRHSPEVPDVAATVAVLESISSMALLREVTGLDDVAVAGAVTILEQAGLLEPGPPWRLRHPLLREALLARADPARRHELPARAADALQALGGDVTEVAELLLATEPDGQPWRVRVLRAAAQQALDRHDMTHAGACLRRALQEPPAEADRAAILAQLGIAEVHLDPAAAAEHLRTAMDEEPEPARRAQLVAHLAEALTLVGRAEEAIGVLDALADQIPEADRESLYRLWAQGILLLLEETPRLADVWISRGGIGDDLPGDTPGQRLLMAALALKNTLTGQCAHTAVALAERALARCGPPADPVLTGAFGIITLLHADRLDEAAGWYQRVVATALDEQPPPIRSLLLSIRTEVAYRLGDLPAALDYSRQALALATTDQRYPPCAVSQAVRVLLDLGDVSEAARLCQAPFEEPVGRHRRWIPLFAARARLRLTQGHPRAALADLEECGRRAAEGGYDNPALVPWRSEAALIHHHLGDRATAARLAGEELELARAWGSPRTVAASLRALGLLRTGPAAIDALTEAVVLLESIPARIDLAHALTDLGEALHRDGHVKESRARLRQALDLADASGVAPLTERVYRALLATGARPRRKRLSGVSALTSRERRIATLAAEGMTNQQIATTLFITCRTVEFHLTRAFRKLAVNGRGDLAHVLAGVDREQPAGVEG</sequence>
<dbReference type="GO" id="GO:0006355">
    <property type="term" value="P:regulation of DNA-templated transcription"/>
    <property type="evidence" value="ECO:0007669"/>
    <property type="project" value="InterPro"/>
</dbReference>
<feature type="domain" description="HTH luxR-type" evidence="3">
    <location>
        <begin position="895"/>
        <end position="960"/>
    </location>
</feature>
<dbReference type="Proteomes" id="UP000308697">
    <property type="component" value="Unassembled WGS sequence"/>
</dbReference>
<dbReference type="InterPro" id="IPR011990">
    <property type="entry name" value="TPR-like_helical_dom_sf"/>
</dbReference>
<accession>A0A4U0P7L2</accession>
<dbReference type="InterPro" id="IPR041664">
    <property type="entry name" value="AAA_16"/>
</dbReference>
<dbReference type="InterPro" id="IPR000792">
    <property type="entry name" value="Tscrpt_reg_LuxR_C"/>
</dbReference>
<reference evidence="4 5" key="1">
    <citation type="submission" date="2019-04" db="EMBL/GenBank/DDBJ databases">
        <title>Streptomyces piniterrae sp. nov., a heliquinomycin-producing actinomycete isolated from rhizosphere soil of Pinus yunnanensis.</title>
        <authorList>
            <person name="Zhuang X."/>
            <person name="Zhao J."/>
        </authorList>
    </citation>
    <scope>NUCLEOTIDE SEQUENCE [LARGE SCALE GENOMIC DNA]</scope>
    <source>
        <strain evidence="5">jys28</strain>
    </source>
</reference>
<organism evidence="4 5">
    <name type="scientific">Streptomyces piniterrae</name>
    <dbReference type="NCBI Taxonomy" id="2571125"/>
    <lineage>
        <taxon>Bacteria</taxon>
        <taxon>Bacillati</taxon>
        <taxon>Actinomycetota</taxon>
        <taxon>Actinomycetes</taxon>
        <taxon>Kitasatosporales</taxon>
        <taxon>Streptomycetaceae</taxon>
        <taxon>Streptomyces</taxon>
    </lineage>
</organism>
<dbReference type="AlphaFoldDB" id="A0A4U0P7L2"/>
<dbReference type="SMART" id="SM00421">
    <property type="entry name" value="HTH_LUXR"/>
    <property type="match status" value="1"/>
</dbReference>
<dbReference type="Pfam" id="PF13191">
    <property type="entry name" value="AAA_16"/>
    <property type="match status" value="1"/>
</dbReference>
<evidence type="ECO:0000313" key="4">
    <source>
        <dbReference type="EMBL" id="TJZ58744.1"/>
    </source>
</evidence>
<dbReference type="RefSeq" id="WP_136737697.1">
    <property type="nucleotide sequence ID" value="NZ_SUMB01000001.1"/>
</dbReference>
<dbReference type="GO" id="GO:0005524">
    <property type="term" value="F:ATP binding"/>
    <property type="evidence" value="ECO:0007669"/>
    <property type="project" value="UniProtKB-KW"/>
</dbReference>
<dbReference type="InterPro" id="IPR016032">
    <property type="entry name" value="Sig_transdc_resp-reg_C-effctor"/>
</dbReference>
<dbReference type="SUPFAM" id="SSF46894">
    <property type="entry name" value="C-terminal effector domain of the bipartite response regulators"/>
    <property type="match status" value="1"/>
</dbReference>
<name>A0A4U0P7L2_9ACTN</name>
<keyword evidence="1" id="KW-0547">Nucleotide-binding</keyword>
<dbReference type="PANTHER" id="PTHR16305">
    <property type="entry name" value="TESTICULAR SOLUBLE ADENYLYL CYCLASE"/>
    <property type="match status" value="1"/>
</dbReference>
<dbReference type="PROSITE" id="PS00622">
    <property type="entry name" value="HTH_LUXR_1"/>
    <property type="match status" value="1"/>
</dbReference>
<dbReference type="PRINTS" id="PR00038">
    <property type="entry name" value="HTHLUXR"/>
</dbReference>
<proteinExistence type="predicted"/>
<dbReference type="EMBL" id="SUMB01000001">
    <property type="protein sequence ID" value="TJZ58744.1"/>
    <property type="molecule type" value="Genomic_DNA"/>
</dbReference>
<dbReference type="SMART" id="SM00382">
    <property type="entry name" value="AAA"/>
    <property type="match status" value="1"/>
</dbReference>